<feature type="non-terminal residue" evidence="1">
    <location>
        <position position="1"/>
    </location>
</feature>
<gene>
    <name evidence="1" type="ORF">B1B_11329</name>
</gene>
<accession>T1B7L3</accession>
<comment type="caution">
    <text evidence="1">The sequence shown here is derived from an EMBL/GenBank/DDBJ whole genome shotgun (WGS) entry which is preliminary data.</text>
</comment>
<dbReference type="AlphaFoldDB" id="T1B7L3"/>
<dbReference type="InterPro" id="IPR009057">
    <property type="entry name" value="Homeodomain-like_sf"/>
</dbReference>
<organism evidence="1">
    <name type="scientific">mine drainage metagenome</name>
    <dbReference type="NCBI Taxonomy" id="410659"/>
    <lineage>
        <taxon>unclassified sequences</taxon>
        <taxon>metagenomes</taxon>
        <taxon>ecological metagenomes</taxon>
    </lineage>
</organism>
<protein>
    <submittedName>
        <fullName evidence="1">Integrase catalytic region</fullName>
    </submittedName>
</protein>
<proteinExistence type="predicted"/>
<dbReference type="EMBL" id="AUZY01007350">
    <property type="protein sequence ID" value="EQD50175.1"/>
    <property type="molecule type" value="Genomic_DNA"/>
</dbReference>
<sequence>ARPRFTWSNRAIIATMAKLVPREKWASFLVTPDTILRWHRALVRRHRTYPHRRPGRPPLRSETGELIVRLGRENPRWGYLRIVGELKKLGVTVSKGSVANVLGRHGLRPAPRREGPTWVELLYAQAKGVLATGFFTADTMLLRRYYVLS</sequence>
<reference evidence="1" key="2">
    <citation type="journal article" date="2014" name="ISME J.">
        <title>Microbial stratification in low pH oxic and suboxic macroscopic growths along an acid mine drainage.</title>
        <authorList>
            <person name="Mendez-Garcia C."/>
            <person name="Mesa V."/>
            <person name="Sprenger R.R."/>
            <person name="Richter M."/>
            <person name="Diez M.S."/>
            <person name="Solano J."/>
            <person name="Bargiela R."/>
            <person name="Golyshina O.V."/>
            <person name="Manteca A."/>
            <person name="Ramos J.L."/>
            <person name="Gallego J.R."/>
            <person name="Llorente I."/>
            <person name="Martins Dos Santos V.A."/>
            <person name="Jensen O.N."/>
            <person name="Pelaez A.I."/>
            <person name="Sanchez J."/>
            <person name="Ferrer M."/>
        </authorList>
    </citation>
    <scope>NUCLEOTIDE SEQUENCE</scope>
</reference>
<reference evidence="1" key="1">
    <citation type="submission" date="2013-08" db="EMBL/GenBank/DDBJ databases">
        <authorList>
            <person name="Mendez C."/>
            <person name="Richter M."/>
            <person name="Ferrer M."/>
            <person name="Sanchez J."/>
        </authorList>
    </citation>
    <scope>NUCLEOTIDE SEQUENCE</scope>
</reference>
<evidence type="ECO:0000313" key="1">
    <source>
        <dbReference type="EMBL" id="EQD50175.1"/>
    </source>
</evidence>
<name>T1B7L3_9ZZZZ</name>
<dbReference type="SUPFAM" id="SSF46689">
    <property type="entry name" value="Homeodomain-like"/>
    <property type="match status" value="1"/>
</dbReference>